<dbReference type="InterPro" id="IPR035892">
    <property type="entry name" value="C2_domain_sf"/>
</dbReference>
<evidence type="ECO:0000313" key="4">
    <source>
        <dbReference type="EMBL" id="KAK5985213.1"/>
    </source>
</evidence>
<comment type="caution">
    <text evidence="4">The sequence shown here is derived from an EMBL/GenBank/DDBJ whole genome shotgun (WGS) entry which is preliminary data.</text>
</comment>
<dbReference type="SUPFAM" id="SSF49562">
    <property type="entry name" value="C2 domain (Calcium/lipid-binding domain, CaLB)"/>
    <property type="match status" value="1"/>
</dbReference>
<sequence length="140" mass="15846">EGARGLYLKNHVTLEAFATVVLHGKGSLRSRAITEQVNTEGDCRWDEHCEFKISEKSTHITVTVQNKTKFGGTDVIGKCEIPIDQAKKVGGHMWFALKKKRDDSKYRGEVQLQFTFSYEKPTLSISNSSLNKIEKGEKRE</sequence>
<dbReference type="Pfam" id="PF00168">
    <property type="entry name" value="C2"/>
    <property type="match status" value="1"/>
</dbReference>
<dbReference type="GO" id="GO:0045055">
    <property type="term" value="P:regulated exocytosis"/>
    <property type="evidence" value="ECO:0007669"/>
    <property type="project" value="TreeGrafter"/>
</dbReference>
<proteinExistence type="predicted"/>
<dbReference type="InterPro" id="IPR037789">
    <property type="entry name" value="FIP_classI"/>
</dbReference>
<dbReference type="GO" id="GO:0031267">
    <property type="term" value="F:small GTPase binding"/>
    <property type="evidence" value="ECO:0007669"/>
    <property type="project" value="InterPro"/>
</dbReference>
<dbReference type="AlphaFoldDB" id="A0AAN8GAW3"/>
<comment type="subcellular location">
    <subcellularLocation>
        <location evidence="1">Recycling endosome</location>
    </subcellularLocation>
</comment>
<keyword evidence="5" id="KW-1185">Reference proteome</keyword>
<feature type="domain" description="C2" evidence="3">
    <location>
        <begin position="1"/>
        <end position="95"/>
    </location>
</feature>
<reference evidence="4 5" key="1">
    <citation type="submission" date="2019-10" db="EMBL/GenBank/DDBJ databases">
        <title>Assembly and Annotation for the nematode Trichostrongylus colubriformis.</title>
        <authorList>
            <person name="Martin J."/>
        </authorList>
    </citation>
    <scope>NUCLEOTIDE SEQUENCE [LARGE SCALE GENOMIC DNA]</scope>
    <source>
        <strain evidence="4">G859</strain>
        <tissue evidence="4">Whole worm</tissue>
    </source>
</reference>
<gene>
    <name evidence="4" type="ORF">GCK32_018695</name>
</gene>
<dbReference type="PANTHER" id="PTHR15746">
    <property type="entry name" value="RAB11-RELATED"/>
    <property type="match status" value="1"/>
</dbReference>
<name>A0AAN8GAW3_TRICO</name>
<organism evidence="4 5">
    <name type="scientific">Trichostrongylus colubriformis</name>
    <name type="common">Black scour worm</name>
    <dbReference type="NCBI Taxonomy" id="6319"/>
    <lineage>
        <taxon>Eukaryota</taxon>
        <taxon>Metazoa</taxon>
        <taxon>Ecdysozoa</taxon>
        <taxon>Nematoda</taxon>
        <taxon>Chromadorea</taxon>
        <taxon>Rhabditida</taxon>
        <taxon>Rhabditina</taxon>
        <taxon>Rhabditomorpha</taxon>
        <taxon>Strongyloidea</taxon>
        <taxon>Trichostrongylidae</taxon>
        <taxon>Trichostrongylus</taxon>
    </lineage>
</organism>
<evidence type="ECO:0000313" key="5">
    <source>
        <dbReference type="Proteomes" id="UP001331761"/>
    </source>
</evidence>
<dbReference type="PANTHER" id="PTHR15746:SF23">
    <property type="entry name" value="RAB11 INTERACTING PROTEIN, ISOFORM A"/>
    <property type="match status" value="1"/>
</dbReference>
<dbReference type="Gene3D" id="2.60.40.150">
    <property type="entry name" value="C2 domain"/>
    <property type="match status" value="1"/>
</dbReference>
<accession>A0AAN8GAW3</accession>
<dbReference type="Proteomes" id="UP001331761">
    <property type="component" value="Unassembled WGS sequence"/>
</dbReference>
<dbReference type="InterPro" id="IPR000008">
    <property type="entry name" value="C2_dom"/>
</dbReference>
<evidence type="ECO:0000256" key="1">
    <source>
        <dbReference type="ARBA" id="ARBA00004172"/>
    </source>
</evidence>
<dbReference type="GO" id="GO:0055037">
    <property type="term" value="C:recycling endosome"/>
    <property type="evidence" value="ECO:0007669"/>
    <property type="project" value="UniProtKB-SubCell"/>
</dbReference>
<evidence type="ECO:0000256" key="2">
    <source>
        <dbReference type="ARBA" id="ARBA00022753"/>
    </source>
</evidence>
<dbReference type="PROSITE" id="PS50004">
    <property type="entry name" value="C2"/>
    <property type="match status" value="1"/>
</dbReference>
<evidence type="ECO:0000259" key="3">
    <source>
        <dbReference type="PROSITE" id="PS50004"/>
    </source>
</evidence>
<feature type="non-terminal residue" evidence="4">
    <location>
        <position position="1"/>
    </location>
</feature>
<feature type="non-terminal residue" evidence="4">
    <location>
        <position position="140"/>
    </location>
</feature>
<protein>
    <submittedName>
        <fullName evidence="4">C2 domain-containing protein</fullName>
    </submittedName>
</protein>
<dbReference type="EMBL" id="WIXE01001964">
    <property type="protein sequence ID" value="KAK5985213.1"/>
    <property type="molecule type" value="Genomic_DNA"/>
</dbReference>
<keyword evidence="2" id="KW-0967">Endosome</keyword>